<dbReference type="EMBL" id="LT598451">
    <property type="protein sequence ID" value="SCU96899.1"/>
    <property type="molecule type" value="Genomic_DNA"/>
</dbReference>
<dbReference type="GO" id="GO:0006355">
    <property type="term" value="P:regulation of DNA-templated transcription"/>
    <property type="evidence" value="ECO:0007669"/>
    <property type="project" value="InterPro"/>
</dbReference>
<organism evidence="10 11">
    <name type="scientific">Lachancea nothofagi CBS 11611</name>
    <dbReference type="NCBI Taxonomy" id="1266666"/>
    <lineage>
        <taxon>Eukaryota</taxon>
        <taxon>Fungi</taxon>
        <taxon>Dikarya</taxon>
        <taxon>Ascomycota</taxon>
        <taxon>Saccharomycotina</taxon>
        <taxon>Saccharomycetes</taxon>
        <taxon>Saccharomycetales</taxon>
        <taxon>Saccharomycetaceae</taxon>
        <taxon>Lachancea</taxon>
    </lineage>
</organism>
<dbReference type="Proteomes" id="UP000189911">
    <property type="component" value="Chromosome E"/>
</dbReference>
<dbReference type="InterPro" id="IPR051236">
    <property type="entry name" value="HAT_RTT109-like"/>
</dbReference>
<dbReference type="PROSITE" id="PS51728">
    <property type="entry name" value="RTT109_HAT"/>
    <property type="match status" value="1"/>
</dbReference>
<dbReference type="OrthoDB" id="3361892at2759"/>
<dbReference type="EC" id="2.3.1.48" evidence="2"/>
<evidence type="ECO:0000256" key="9">
    <source>
        <dbReference type="ARBA" id="ARBA00048940"/>
    </source>
</evidence>
<dbReference type="GO" id="GO:0032931">
    <property type="term" value="F:histone H3K56 acetyltransferase activity"/>
    <property type="evidence" value="ECO:0007669"/>
    <property type="project" value="TreeGrafter"/>
</dbReference>
<sequence length="433" mass="49881">MCLLQELLSHALPDTIEFELLHLQSPPRETHPIVLKRHQTTAVNNVIKSQHFFVLCSNKKVFYALEIYVYVTVKLSEVVDKLVFVSKADTNGYCDHNVSIKELTRVLLEYVLSIDPLHYLSKVLKLSKPQRDYTKAITQHTTTRRALRILKNRVSICQRYTPPTELLFSRFDRISPQWSCRLCLFTRSEPQYLFSESSQNPKKHVLPGNLLLKWWLSVVDQAITDKFDSFAHARIQIPGEETSVIDKYLRNCKSPNWEVGDIFNGEREDLAIFRLPVLPDDPKGRFLEQLVDEGRAKKVHLTDFWTELQIQQEFRLGATVSVIGVDGNLKPFTSHPARDNEIISPGSKKLFNMIKCYITGEEYDTEEGAFDAYANITDFLRLRFNRTLTCIQGKKISKRVVSNLLPSSGLNNQPLPFEAQTLSTTLVRKRPKK</sequence>
<keyword evidence="5" id="KW-0007">Acetylation</keyword>
<dbReference type="SMART" id="SM01250">
    <property type="entry name" value="KAT11"/>
    <property type="match status" value="1"/>
</dbReference>
<dbReference type="Pfam" id="PF08214">
    <property type="entry name" value="HAT_KAT11"/>
    <property type="match status" value="1"/>
</dbReference>
<evidence type="ECO:0000256" key="4">
    <source>
        <dbReference type="ARBA" id="ARBA00022763"/>
    </source>
</evidence>
<keyword evidence="7" id="KW-0804">Transcription</keyword>
<dbReference type="PANTHER" id="PTHR31571">
    <property type="entry name" value="ALTERED INHERITANCE OF MITOCHONDRIA PROTEIN 6"/>
    <property type="match status" value="1"/>
</dbReference>
<dbReference type="GO" id="GO:0006974">
    <property type="term" value="P:DNA damage response"/>
    <property type="evidence" value="ECO:0007669"/>
    <property type="project" value="UniProtKB-KW"/>
</dbReference>
<dbReference type="AlphaFoldDB" id="A0A1G4K0G3"/>
<evidence type="ECO:0000256" key="6">
    <source>
        <dbReference type="ARBA" id="ARBA00023015"/>
    </source>
</evidence>
<evidence type="ECO:0000256" key="8">
    <source>
        <dbReference type="ARBA" id="ARBA00023242"/>
    </source>
</evidence>
<evidence type="ECO:0000313" key="10">
    <source>
        <dbReference type="EMBL" id="SCU96899.1"/>
    </source>
</evidence>
<evidence type="ECO:0000256" key="5">
    <source>
        <dbReference type="ARBA" id="ARBA00022990"/>
    </source>
</evidence>
<comment type="subcellular location">
    <subcellularLocation>
        <location evidence="1">Nucleus</location>
    </subcellularLocation>
</comment>
<dbReference type="InterPro" id="IPR013178">
    <property type="entry name" value="Histone_AcTrfase_Rtt109/CBP"/>
</dbReference>
<accession>A0A1G4K0G3</accession>
<keyword evidence="3" id="KW-0808">Transferase</keyword>
<dbReference type="PANTHER" id="PTHR31571:SF2">
    <property type="entry name" value="HISTONE ACETYLTRANSFERASE RTT109"/>
    <property type="match status" value="1"/>
</dbReference>
<keyword evidence="8" id="KW-0539">Nucleus</keyword>
<keyword evidence="4" id="KW-0227">DNA damage</keyword>
<evidence type="ECO:0000256" key="3">
    <source>
        <dbReference type="ARBA" id="ARBA00022679"/>
    </source>
</evidence>
<name>A0A1G4K0G3_9SACH</name>
<evidence type="ECO:0000256" key="7">
    <source>
        <dbReference type="ARBA" id="ARBA00023163"/>
    </source>
</evidence>
<evidence type="ECO:0000256" key="2">
    <source>
        <dbReference type="ARBA" id="ARBA00013184"/>
    </source>
</evidence>
<dbReference type="InterPro" id="IPR016849">
    <property type="entry name" value="Rtt109"/>
</dbReference>
<keyword evidence="6" id="KW-0805">Transcription regulation</keyword>
<keyword evidence="11" id="KW-1185">Reference proteome</keyword>
<reference evidence="11" key="1">
    <citation type="submission" date="2016-03" db="EMBL/GenBank/DDBJ databases">
        <authorList>
            <person name="Devillers Hugo."/>
        </authorList>
    </citation>
    <scope>NUCLEOTIDE SEQUENCE [LARGE SCALE GENOMIC DNA]</scope>
</reference>
<comment type="catalytic activity">
    <reaction evidence="9">
        <text>L-lysyl-[histone] + acetyl-CoA = N(6)-acetyl-L-lysyl-[histone] + CoA + H(+)</text>
        <dbReference type="Rhea" id="RHEA:21992"/>
        <dbReference type="Rhea" id="RHEA-COMP:9845"/>
        <dbReference type="Rhea" id="RHEA-COMP:11338"/>
        <dbReference type="ChEBI" id="CHEBI:15378"/>
        <dbReference type="ChEBI" id="CHEBI:29969"/>
        <dbReference type="ChEBI" id="CHEBI:57287"/>
        <dbReference type="ChEBI" id="CHEBI:57288"/>
        <dbReference type="ChEBI" id="CHEBI:61930"/>
        <dbReference type="EC" id="2.3.1.48"/>
    </reaction>
    <physiologicalReaction direction="left-to-right" evidence="9">
        <dbReference type="Rhea" id="RHEA:21993"/>
    </physiologicalReaction>
</comment>
<evidence type="ECO:0000256" key="1">
    <source>
        <dbReference type="ARBA" id="ARBA00004123"/>
    </source>
</evidence>
<dbReference type="GO" id="GO:0005634">
    <property type="term" value="C:nucleus"/>
    <property type="evidence" value="ECO:0007669"/>
    <property type="project" value="UniProtKB-SubCell"/>
</dbReference>
<protein>
    <recommendedName>
        <fullName evidence="2">histone acetyltransferase</fullName>
        <ecNumber evidence="2">2.3.1.48</ecNumber>
    </recommendedName>
</protein>
<proteinExistence type="predicted"/>
<evidence type="ECO:0000313" key="11">
    <source>
        <dbReference type="Proteomes" id="UP000189911"/>
    </source>
</evidence>
<gene>
    <name evidence="10" type="ORF">LANO_0E14642G</name>
</gene>